<dbReference type="Gene3D" id="1.10.10.60">
    <property type="entry name" value="Homeodomain-like"/>
    <property type="match status" value="1"/>
</dbReference>
<evidence type="ECO:0000256" key="7">
    <source>
        <dbReference type="SAM" id="SignalP"/>
    </source>
</evidence>
<evidence type="ECO:0000313" key="9">
    <source>
        <dbReference type="EMBL" id="RXM31916.1"/>
    </source>
</evidence>
<comment type="subcellular location">
    <subcellularLocation>
        <location evidence="5">Endomembrane system</location>
        <topology evidence="5">Single-pass membrane protein</topology>
    </subcellularLocation>
</comment>
<dbReference type="GO" id="GO:0012505">
    <property type="term" value="C:endomembrane system"/>
    <property type="evidence" value="ECO:0007669"/>
    <property type="project" value="UniProtKB-SubCell"/>
</dbReference>
<evidence type="ECO:0000256" key="5">
    <source>
        <dbReference type="ARBA" id="ARBA00037847"/>
    </source>
</evidence>
<sequence length="262" mass="30436">MAFTGPPFLAVLLIFITNPLPSFTWDTDLELFDLVEEIQQNFYEFLAVAQEKMMSKYKCELPVNNNNKTHFARLGYNDILVNGLPDWRQPVFYYRRVRMMSNAELGLLLFIILTVGHYAVIWSIYLEKQLDVKQYYEDYKELKIKEKEAAQAQAEQEAIQKEKRPKVKKGKSEFPVYTAYSGDNAFTPSYDQGSTIEDIEEQINDWLEDKSRSQKKKALEWTEEDLSQLTRSMVKFPGGTPGRWEKIAHDLGRSVADVTCLS</sequence>
<accession>A0A444U9S0</accession>
<dbReference type="Pfam" id="PF23082">
    <property type="entry name" value="Myb_DNA-binding_2"/>
    <property type="match status" value="1"/>
</dbReference>
<dbReference type="InterPro" id="IPR009057">
    <property type="entry name" value="Homeodomain-like_sf"/>
</dbReference>
<evidence type="ECO:0000256" key="2">
    <source>
        <dbReference type="ARBA" id="ARBA00022729"/>
    </source>
</evidence>
<gene>
    <name evidence="9" type="ORF">EOD39_16433</name>
</gene>
<keyword evidence="10" id="KW-1185">Reference proteome</keyword>
<evidence type="ECO:0000256" key="1">
    <source>
        <dbReference type="ARBA" id="ARBA00022692"/>
    </source>
</evidence>
<dbReference type="InterPro" id="IPR001005">
    <property type="entry name" value="SANT/Myb"/>
</dbReference>
<keyword evidence="2 7" id="KW-0732">Signal</keyword>
<evidence type="ECO:0000313" key="10">
    <source>
        <dbReference type="Proteomes" id="UP000289886"/>
    </source>
</evidence>
<organism evidence="9 10">
    <name type="scientific">Acipenser ruthenus</name>
    <name type="common">Sterlet sturgeon</name>
    <dbReference type="NCBI Taxonomy" id="7906"/>
    <lineage>
        <taxon>Eukaryota</taxon>
        <taxon>Metazoa</taxon>
        <taxon>Chordata</taxon>
        <taxon>Craniata</taxon>
        <taxon>Vertebrata</taxon>
        <taxon>Euteleostomi</taxon>
        <taxon>Actinopterygii</taxon>
        <taxon>Chondrostei</taxon>
        <taxon>Acipenseriformes</taxon>
        <taxon>Acipenseridae</taxon>
        <taxon>Acipenser</taxon>
    </lineage>
</organism>
<dbReference type="PANTHER" id="PTHR44653:SF2">
    <property type="entry name" value="DNAJ HOMOLOG SUBFAMILY C MEMBER 1"/>
    <property type="match status" value="1"/>
</dbReference>
<proteinExistence type="predicted"/>
<feature type="transmembrane region" description="Helical" evidence="6">
    <location>
        <begin position="105"/>
        <end position="126"/>
    </location>
</feature>
<keyword evidence="3 6" id="KW-1133">Transmembrane helix</keyword>
<keyword evidence="1 6" id="KW-0812">Transmembrane</keyword>
<dbReference type="SUPFAM" id="SSF46689">
    <property type="entry name" value="Homeodomain-like"/>
    <property type="match status" value="1"/>
</dbReference>
<feature type="chain" id="PRO_5019217457" evidence="7">
    <location>
        <begin position="25"/>
        <end position="262"/>
    </location>
</feature>
<evidence type="ECO:0000256" key="3">
    <source>
        <dbReference type="ARBA" id="ARBA00022989"/>
    </source>
</evidence>
<evidence type="ECO:0000256" key="6">
    <source>
        <dbReference type="SAM" id="Phobius"/>
    </source>
</evidence>
<dbReference type="PANTHER" id="PTHR44653">
    <property type="entry name" value="DNAJ HOMOLOG SUBFAMILY C MEMBER 1"/>
    <property type="match status" value="1"/>
</dbReference>
<protein>
    <submittedName>
        <fullName evidence="9">DnaJ-like subfamily C member 1</fullName>
    </submittedName>
</protein>
<name>A0A444U9S0_ACIRT</name>
<dbReference type="Proteomes" id="UP000289886">
    <property type="component" value="Unassembled WGS sequence"/>
</dbReference>
<feature type="domain" description="Myb-like" evidence="8">
    <location>
        <begin position="220"/>
        <end position="257"/>
    </location>
</feature>
<dbReference type="EMBL" id="SCEB01214982">
    <property type="protein sequence ID" value="RXM31916.1"/>
    <property type="molecule type" value="Genomic_DNA"/>
</dbReference>
<evidence type="ECO:0000259" key="8">
    <source>
        <dbReference type="Pfam" id="PF23082"/>
    </source>
</evidence>
<feature type="signal peptide" evidence="7">
    <location>
        <begin position="1"/>
        <end position="24"/>
    </location>
</feature>
<comment type="caution">
    <text evidence="9">The sequence shown here is derived from an EMBL/GenBank/DDBJ whole genome shotgun (WGS) entry which is preliminary data.</text>
</comment>
<reference evidence="9 10" key="1">
    <citation type="submission" date="2019-01" db="EMBL/GenBank/DDBJ databases">
        <title>Draft Genome and Complete Hox-Cluster Characterization of the Sterlet Sturgeon (Acipenser ruthenus).</title>
        <authorList>
            <person name="Wei Q."/>
        </authorList>
    </citation>
    <scope>NUCLEOTIDE SEQUENCE [LARGE SCALE GENOMIC DNA]</scope>
    <source>
        <strain evidence="9">WHYD16114868_AA</strain>
        <tissue evidence="9">Blood</tissue>
    </source>
</reference>
<dbReference type="InterPro" id="IPR052606">
    <property type="entry name" value="DnaJ_domain_protein"/>
</dbReference>
<evidence type="ECO:0000256" key="4">
    <source>
        <dbReference type="ARBA" id="ARBA00023136"/>
    </source>
</evidence>
<dbReference type="AlphaFoldDB" id="A0A444U9S0"/>
<keyword evidence="4 6" id="KW-0472">Membrane</keyword>